<feature type="transmembrane region" description="Helical" evidence="1">
    <location>
        <begin position="74"/>
        <end position="96"/>
    </location>
</feature>
<reference evidence="2" key="2">
    <citation type="submission" date="2021-08" db="EMBL/GenBank/DDBJ databases">
        <authorList>
            <person name="Tani A."/>
            <person name="Ola A."/>
            <person name="Ogura Y."/>
            <person name="Katsura K."/>
            <person name="Hayashi T."/>
        </authorList>
    </citation>
    <scope>NUCLEOTIDE SEQUENCE</scope>
    <source>
        <strain evidence="2">DSM 14458</strain>
    </source>
</reference>
<reference evidence="2" key="1">
    <citation type="journal article" date="2021" name="Front. Microbiol.">
        <title>Comprehensive Comparative Genomics and Phenotyping of Methylobacterium Species.</title>
        <authorList>
            <person name="Alessa O."/>
            <person name="Ogura Y."/>
            <person name="Fujitani Y."/>
            <person name="Takami H."/>
            <person name="Hayashi T."/>
            <person name="Sahin N."/>
            <person name="Tani A."/>
        </authorList>
    </citation>
    <scope>NUCLEOTIDE SEQUENCE</scope>
    <source>
        <strain evidence="2">DSM 14458</strain>
    </source>
</reference>
<keyword evidence="1" id="KW-1133">Transmembrane helix</keyword>
<feature type="transmembrane region" description="Helical" evidence="1">
    <location>
        <begin position="9"/>
        <end position="31"/>
    </location>
</feature>
<dbReference type="EMBL" id="BPRE01000023">
    <property type="protein sequence ID" value="GJE78331.1"/>
    <property type="molecule type" value="Genomic_DNA"/>
</dbReference>
<gene>
    <name evidence="2" type="ORF">BGCPKDLD_4946</name>
</gene>
<evidence type="ECO:0000256" key="1">
    <source>
        <dbReference type="SAM" id="Phobius"/>
    </source>
</evidence>
<accession>A0ABQ4V161</accession>
<proteinExistence type="predicted"/>
<dbReference type="RefSeq" id="WP_137831183.1">
    <property type="nucleotide sequence ID" value="NZ_BPRE01000023.1"/>
</dbReference>
<feature type="transmembrane region" description="Helical" evidence="1">
    <location>
        <begin position="37"/>
        <end position="62"/>
    </location>
</feature>
<keyword evidence="3" id="KW-1185">Reference proteome</keyword>
<keyword evidence="1" id="KW-0472">Membrane</keyword>
<organism evidence="2 3">
    <name type="scientific">Methylorubrum suomiense</name>
    <dbReference type="NCBI Taxonomy" id="144191"/>
    <lineage>
        <taxon>Bacteria</taxon>
        <taxon>Pseudomonadati</taxon>
        <taxon>Pseudomonadota</taxon>
        <taxon>Alphaproteobacteria</taxon>
        <taxon>Hyphomicrobiales</taxon>
        <taxon>Methylobacteriaceae</taxon>
        <taxon>Methylorubrum</taxon>
    </lineage>
</organism>
<comment type="caution">
    <text evidence="2">The sequence shown here is derived from an EMBL/GenBank/DDBJ whole genome shotgun (WGS) entry which is preliminary data.</text>
</comment>
<protein>
    <submittedName>
        <fullName evidence="2">Uncharacterized protein</fullName>
    </submittedName>
</protein>
<sequence length="225" mass="24549">MSLTFLRRIFLTGGVLLLLAYFLGVMIALPSKNGPQIIIPTAANLIPNAGMILLVISGLIAAAMRAGWRRAVPLLNLALVIPVVGLLLGFVELTLVRREIDRVILPGGRVVLMTLEPGFTDTSFGLWWPDGWRWKAVFDAGDQITYSEDGSFTSDPRLVLTRDGRHLMIRRGGIWTDCWMIQPEMTSSEPTPCLAGEGNSPGSRSAWLDRSDRIAAAIGAEPARP</sequence>
<evidence type="ECO:0000313" key="3">
    <source>
        <dbReference type="Proteomes" id="UP001055093"/>
    </source>
</evidence>
<evidence type="ECO:0000313" key="2">
    <source>
        <dbReference type="EMBL" id="GJE78331.1"/>
    </source>
</evidence>
<dbReference type="Proteomes" id="UP001055093">
    <property type="component" value="Unassembled WGS sequence"/>
</dbReference>
<name>A0ABQ4V161_9HYPH</name>
<keyword evidence="1" id="KW-0812">Transmembrane</keyword>